<feature type="transmembrane region" description="Helical" evidence="2">
    <location>
        <begin position="138"/>
        <end position="163"/>
    </location>
</feature>
<reference evidence="3 4" key="1">
    <citation type="submission" date="2018-06" db="EMBL/GenBank/DDBJ databases">
        <title>Whole genome sequencing of a novel hydrocarbon degrading bacterial strain, PW21 isolated from oil contaminated produced water sample.</title>
        <authorList>
            <person name="Nagkirti P."/>
            <person name="Shaikh A."/>
            <person name="Gowdaman V."/>
            <person name="Engineer A.E."/>
            <person name="Dagar S."/>
            <person name="Dhakephalkar P.K."/>
        </authorList>
    </citation>
    <scope>NUCLEOTIDE SEQUENCE [LARGE SCALE GENOMIC DNA]</scope>
    <source>
        <strain evidence="3 4">PW21</strain>
    </source>
</reference>
<proteinExistence type="predicted"/>
<dbReference type="InterPro" id="IPR046291">
    <property type="entry name" value="DUF6328"/>
</dbReference>
<keyword evidence="4" id="KW-1185">Reference proteome</keyword>
<dbReference type="EMBL" id="QKWH01000005">
    <property type="protein sequence ID" value="PZR53196.1"/>
    <property type="molecule type" value="Genomic_DNA"/>
</dbReference>
<evidence type="ECO:0000256" key="1">
    <source>
        <dbReference type="SAM" id="MobiDB-lite"/>
    </source>
</evidence>
<keyword evidence="2" id="KW-0472">Membrane</keyword>
<evidence type="ECO:0000313" key="3">
    <source>
        <dbReference type="EMBL" id="PZR53196.1"/>
    </source>
</evidence>
<accession>A0A2W5WY41</accession>
<evidence type="ECO:0000256" key="2">
    <source>
        <dbReference type="SAM" id="Phobius"/>
    </source>
</evidence>
<dbReference type="RefSeq" id="WP_111250987.1">
    <property type="nucleotide sequence ID" value="NZ_QKWH01000005.1"/>
</dbReference>
<sequence length="167" mass="18120">MSDDSVVGPGPGSGHQQGRAETPEERSDRNWNELLQELRVMQTGVQILTGFLLTLPFQPRFAELTAYQRGVYLVLVLLSAATTGLAIAPVAMHRHLFRRHMKPRLVTSADRMTRAALVLLTLVVAGVVSLVFDVVVGHGAGLVVGGVALVALLALWTVLPALVRRRR</sequence>
<feature type="transmembrane region" description="Helical" evidence="2">
    <location>
        <begin position="70"/>
        <end position="91"/>
    </location>
</feature>
<comment type="caution">
    <text evidence="3">The sequence shown here is derived from an EMBL/GenBank/DDBJ whole genome shotgun (WGS) entry which is preliminary data.</text>
</comment>
<dbReference type="Pfam" id="PF19853">
    <property type="entry name" value="DUF6328"/>
    <property type="match status" value="1"/>
</dbReference>
<keyword evidence="2" id="KW-1133">Transmembrane helix</keyword>
<name>A0A2W5WY41_9MICO</name>
<organism evidence="3 4">
    <name type="scientific">Xylanimonas oleitrophica</name>
    <dbReference type="NCBI Taxonomy" id="2607479"/>
    <lineage>
        <taxon>Bacteria</taxon>
        <taxon>Bacillati</taxon>
        <taxon>Actinomycetota</taxon>
        <taxon>Actinomycetes</taxon>
        <taxon>Micrococcales</taxon>
        <taxon>Promicromonosporaceae</taxon>
        <taxon>Xylanimonas</taxon>
    </lineage>
</organism>
<gene>
    <name evidence="3" type="ORF">DNL40_09430</name>
</gene>
<feature type="region of interest" description="Disordered" evidence="1">
    <location>
        <begin position="1"/>
        <end position="28"/>
    </location>
</feature>
<dbReference type="Proteomes" id="UP000248783">
    <property type="component" value="Unassembled WGS sequence"/>
</dbReference>
<feature type="transmembrane region" description="Helical" evidence="2">
    <location>
        <begin position="112"/>
        <end position="132"/>
    </location>
</feature>
<keyword evidence="2" id="KW-0812">Transmembrane</keyword>
<protein>
    <submittedName>
        <fullName evidence="3">Sodium:proton antiporter</fullName>
    </submittedName>
</protein>
<evidence type="ECO:0000313" key="4">
    <source>
        <dbReference type="Proteomes" id="UP000248783"/>
    </source>
</evidence>
<dbReference type="AlphaFoldDB" id="A0A2W5WY41"/>